<reference evidence="2 3" key="1">
    <citation type="submission" date="2024-06" db="EMBL/GenBank/DDBJ databases">
        <authorList>
            <person name="Chen R.Y."/>
        </authorList>
    </citation>
    <scope>NUCLEOTIDE SEQUENCE [LARGE SCALE GENOMIC DNA]</scope>
    <source>
        <strain evidence="2 3">D2</strain>
    </source>
</reference>
<organism evidence="2 3">
    <name type="scientific">Catenovulum sediminis</name>
    <dbReference type="NCBI Taxonomy" id="1740262"/>
    <lineage>
        <taxon>Bacteria</taxon>
        <taxon>Pseudomonadati</taxon>
        <taxon>Pseudomonadota</taxon>
        <taxon>Gammaproteobacteria</taxon>
        <taxon>Alteromonadales</taxon>
        <taxon>Alteromonadaceae</taxon>
        <taxon>Catenovulum</taxon>
    </lineage>
</organism>
<dbReference type="InterPro" id="IPR002696">
    <property type="entry name" value="Membr_insert_effic_factor_YidD"/>
</dbReference>
<dbReference type="SMART" id="SM01234">
    <property type="entry name" value="Haemolytic"/>
    <property type="match status" value="1"/>
</dbReference>
<dbReference type="HAMAP" id="MF_00386">
    <property type="entry name" value="UPF0161_YidD"/>
    <property type="match status" value="1"/>
</dbReference>
<sequence>MEKNPALYKKIVRWPLLAIIHFYQIVISPLLGPRCRFQPTCSNYALNAINSHGLRIGCWLTAKRVIKCHPFSPGGYDPVPKPKTKEK</sequence>
<keyword evidence="1" id="KW-1003">Cell membrane</keyword>
<dbReference type="Pfam" id="PF01809">
    <property type="entry name" value="YidD"/>
    <property type="match status" value="1"/>
</dbReference>
<evidence type="ECO:0000256" key="1">
    <source>
        <dbReference type="HAMAP-Rule" id="MF_00386"/>
    </source>
</evidence>
<keyword evidence="1" id="KW-0472">Membrane</keyword>
<evidence type="ECO:0000313" key="2">
    <source>
        <dbReference type="EMBL" id="MER2494254.1"/>
    </source>
</evidence>
<gene>
    <name evidence="2" type="primary">yidD</name>
    <name evidence="2" type="ORF">ABS311_20470</name>
</gene>
<dbReference type="PANTHER" id="PTHR33383">
    <property type="entry name" value="MEMBRANE PROTEIN INSERTION EFFICIENCY FACTOR-RELATED"/>
    <property type="match status" value="1"/>
</dbReference>
<dbReference type="NCBIfam" id="TIGR00278">
    <property type="entry name" value="membrane protein insertion efficiency factor YidD"/>
    <property type="match status" value="1"/>
</dbReference>
<dbReference type="Proteomes" id="UP001467690">
    <property type="component" value="Unassembled WGS sequence"/>
</dbReference>
<comment type="function">
    <text evidence="1">Could be involved in insertion of integral membrane proteins into the membrane.</text>
</comment>
<dbReference type="PANTHER" id="PTHR33383:SF1">
    <property type="entry name" value="MEMBRANE PROTEIN INSERTION EFFICIENCY FACTOR-RELATED"/>
    <property type="match status" value="1"/>
</dbReference>
<proteinExistence type="inferred from homology"/>
<evidence type="ECO:0000313" key="3">
    <source>
        <dbReference type="Proteomes" id="UP001467690"/>
    </source>
</evidence>
<comment type="similarity">
    <text evidence="1">Belongs to the UPF0161 family.</text>
</comment>
<dbReference type="EMBL" id="JBELOE010000287">
    <property type="protein sequence ID" value="MER2494254.1"/>
    <property type="molecule type" value="Genomic_DNA"/>
</dbReference>
<accession>A0ABV1RMU2</accession>
<name>A0ABV1RMU2_9ALTE</name>
<keyword evidence="3" id="KW-1185">Reference proteome</keyword>
<comment type="subcellular location">
    <subcellularLocation>
        <location evidence="1">Cell membrane</location>
        <topology evidence="1">Peripheral membrane protein</topology>
        <orientation evidence="1">Cytoplasmic side</orientation>
    </subcellularLocation>
</comment>
<comment type="caution">
    <text evidence="2">The sequence shown here is derived from an EMBL/GenBank/DDBJ whole genome shotgun (WGS) entry which is preliminary data.</text>
</comment>
<protein>
    <recommendedName>
        <fullName evidence="1">Putative membrane protein insertion efficiency factor</fullName>
    </recommendedName>
</protein>
<dbReference type="RefSeq" id="WP_143870774.1">
    <property type="nucleotide sequence ID" value="NZ_CP041660.1"/>
</dbReference>